<keyword evidence="1" id="KW-1133">Transmembrane helix</keyword>
<evidence type="ECO:0000313" key="2">
    <source>
        <dbReference type="EMBL" id="KAK2735694.1"/>
    </source>
</evidence>
<protein>
    <submittedName>
        <fullName evidence="2">Uncharacterized protein</fullName>
    </submittedName>
</protein>
<organism evidence="2 3">
    <name type="scientific">Colletotrichum kahawae</name>
    <name type="common">Coffee berry disease fungus</name>
    <dbReference type="NCBI Taxonomy" id="34407"/>
    <lineage>
        <taxon>Eukaryota</taxon>
        <taxon>Fungi</taxon>
        <taxon>Dikarya</taxon>
        <taxon>Ascomycota</taxon>
        <taxon>Pezizomycotina</taxon>
        <taxon>Sordariomycetes</taxon>
        <taxon>Hypocreomycetidae</taxon>
        <taxon>Glomerellales</taxon>
        <taxon>Glomerellaceae</taxon>
        <taxon>Colletotrichum</taxon>
        <taxon>Colletotrichum gloeosporioides species complex</taxon>
    </lineage>
</organism>
<evidence type="ECO:0000313" key="3">
    <source>
        <dbReference type="Proteomes" id="UP001281614"/>
    </source>
</evidence>
<comment type="caution">
    <text evidence="2">The sequence shown here is derived from an EMBL/GenBank/DDBJ whole genome shotgun (WGS) entry which is preliminary data.</text>
</comment>
<dbReference type="AlphaFoldDB" id="A0AAD9Y4G2"/>
<proteinExistence type="predicted"/>
<sequence length="317" mass="35207">MACVIDPNPDVTGTGIRASIYTLCLASGVLKTLIKHITSENNYEEFCQSLNSALQLQGLALLCTAIVQTFQGQLTLFHAICVLHLLSLLGFGLVAQRKYSGVGVKRWAILAFFRAVIACAFIALTTNIWLTAPTFGSQPICNSSTLYVVFGISIKATDDVFRYIILAFMASMAVGWVISMIIWVIFARCLCGRRGRPTSQDVQMFTNLWRQVKIADNWRNELSRQLVEMLIYTGINVYMIVTLEQIVARNNLSEEEKEWTFGQVLAIFVLLGVVVEVINILLAKVDGDGRAGETSFGVGTERRDDVRDQRLLAIGHD</sequence>
<feature type="transmembrane region" description="Helical" evidence="1">
    <location>
        <begin position="163"/>
        <end position="186"/>
    </location>
</feature>
<accession>A0AAD9Y4G2</accession>
<evidence type="ECO:0000256" key="1">
    <source>
        <dbReference type="SAM" id="Phobius"/>
    </source>
</evidence>
<dbReference type="EMBL" id="VYYT01000442">
    <property type="protein sequence ID" value="KAK2735694.1"/>
    <property type="molecule type" value="Genomic_DNA"/>
</dbReference>
<feature type="transmembrane region" description="Helical" evidence="1">
    <location>
        <begin position="229"/>
        <end position="248"/>
    </location>
</feature>
<feature type="transmembrane region" description="Helical" evidence="1">
    <location>
        <begin position="107"/>
        <end position="130"/>
    </location>
</feature>
<feature type="transmembrane region" description="Helical" evidence="1">
    <location>
        <begin position="260"/>
        <end position="282"/>
    </location>
</feature>
<reference evidence="2" key="1">
    <citation type="submission" date="2023-02" db="EMBL/GenBank/DDBJ databases">
        <title>Colletotrichum kahawae CIFC_Que2 genome sequencing and assembly.</title>
        <authorList>
            <person name="Baroncelli R."/>
        </authorList>
    </citation>
    <scope>NUCLEOTIDE SEQUENCE</scope>
    <source>
        <strain evidence="2">CIFC_Que2</strain>
    </source>
</reference>
<keyword evidence="1" id="KW-0812">Transmembrane</keyword>
<feature type="transmembrane region" description="Helical" evidence="1">
    <location>
        <begin position="76"/>
        <end position="95"/>
    </location>
</feature>
<keyword evidence="1" id="KW-0472">Membrane</keyword>
<name>A0AAD9Y4G2_COLKA</name>
<keyword evidence="3" id="KW-1185">Reference proteome</keyword>
<gene>
    <name evidence="2" type="ORF">CKAH01_18947</name>
</gene>
<dbReference type="Proteomes" id="UP001281614">
    <property type="component" value="Unassembled WGS sequence"/>
</dbReference>